<protein>
    <submittedName>
        <fullName evidence="2">Uncharacterized protein</fullName>
    </submittedName>
</protein>
<keyword evidence="1" id="KW-0472">Membrane</keyword>
<comment type="caution">
    <text evidence="2">The sequence shown here is derived from an EMBL/GenBank/DDBJ whole genome shotgun (WGS) entry which is preliminary data.</text>
</comment>
<sequence>MVQDRTVSSIVLDFVIHVSLLILLIISLYPLLHVASVSLSEPLAVKQNIIT</sequence>
<reference evidence="2" key="1">
    <citation type="journal article" date="2014" name="Front. Microbiol.">
        <title>High frequency of phylogenetically diverse reductive dehalogenase-homologous genes in deep subseafloor sedimentary metagenomes.</title>
        <authorList>
            <person name="Kawai M."/>
            <person name="Futagami T."/>
            <person name="Toyoda A."/>
            <person name="Takaki Y."/>
            <person name="Nishi S."/>
            <person name="Hori S."/>
            <person name="Arai W."/>
            <person name="Tsubouchi T."/>
            <person name="Morono Y."/>
            <person name="Uchiyama I."/>
            <person name="Ito T."/>
            <person name="Fujiyama A."/>
            <person name="Inagaki F."/>
            <person name="Takami H."/>
        </authorList>
    </citation>
    <scope>NUCLEOTIDE SEQUENCE</scope>
    <source>
        <strain evidence="2">Expedition CK06-06</strain>
    </source>
</reference>
<evidence type="ECO:0000313" key="2">
    <source>
        <dbReference type="EMBL" id="GAH67730.1"/>
    </source>
</evidence>
<feature type="non-terminal residue" evidence="2">
    <location>
        <position position="51"/>
    </location>
</feature>
<keyword evidence="1" id="KW-0812">Transmembrane</keyword>
<organism evidence="2">
    <name type="scientific">marine sediment metagenome</name>
    <dbReference type="NCBI Taxonomy" id="412755"/>
    <lineage>
        <taxon>unclassified sequences</taxon>
        <taxon>metagenomes</taxon>
        <taxon>ecological metagenomes</taxon>
    </lineage>
</organism>
<accession>X1IEL5</accession>
<proteinExistence type="predicted"/>
<dbReference type="AlphaFoldDB" id="X1IEL5"/>
<evidence type="ECO:0000256" key="1">
    <source>
        <dbReference type="SAM" id="Phobius"/>
    </source>
</evidence>
<feature type="transmembrane region" description="Helical" evidence="1">
    <location>
        <begin position="12"/>
        <end position="32"/>
    </location>
</feature>
<name>X1IEL5_9ZZZZ</name>
<dbReference type="EMBL" id="BARU01029507">
    <property type="protein sequence ID" value="GAH67730.1"/>
    <property type="molecule type" value="Genomic_DNA"/>
</dbReference>
<gene>
    <name evidence="2" type="ORF">S03H2_46935</name>
</gene>
<keyword evidence="1" id="KW-1133">Transmembrane helix</keyword>